<protein>
    <recommendedName>
        <fullName evidence="1">Trypsin-co-occurring domain-containing protein</fullName>
    </recommendedName>
</protein>
<dbReference type="Proteomes" id="UP000749040">
    <property type="component" value="Unassembled WGS sequence"/>
</dbReference>
<reference evidence="2 3" key="1">
    <citation type="submission" date="2021-01" db="EMBL/GenBank/DDBJ databases">
        <title>Streptomyces acididurans sp. nov., isolated from a peat swamp forest soil.</title>
        <authorList>
            <person name="Chantavorakit T."/>
            <person name="Duangmal K."/>
        </authorList>
    </citation>
    <scope>NUCLEOTIDE SEQUENCE [LARGE SCALE GENOMIC DNA]</scope>
    <source>
        <strain evidence="2 3">KK5PA1</strain>
    </source>
</reference>
<dbReference type="RefSeq" id="WP_205357790.1">
    <property type="nucleotide sequence ID" value="NZ_JADKYB010000007.1"/>
</dbReference>
<gene>
    <name evidence="2" type="ORF">ITX44_15485</name>
</gene>
<dbReference type="NCBIfam" id="NF041216">
    <property type="entry name" value="CU044_2847_fam"/>
    <property type="match status" value="1"/>
</dbReference>
<dbReference type="InterPro" id="IPR045794">
    <property type="entry name" value="Trypco1"/>
</dbReference>
<comment type="caution">
    <text evidence="2">The sequence shown here is derived from an EMBL/GenBank/DDBJ whole genome shotgun (WGS) entry which is preliminary data.</text>
</comment>
<name>A0ABS2TTV1_9ACTN</name>
<keyword evidence="3" id="KW-1185">Reference proteome</keyword>
<evidence type="ECO:0000313" key="3">
    <source>
        <dbReference type="Proteomes" id="UP000749040"/>
    </source>
</evidence>
<feature type="domain" description="Trypsin-co-occurring" evidence="1">
    <location>
        <begin position="7"/>
        <end position="101"/>
    </location>
</feature>
<dbReference type="EMBL" id="JADKYB010000007">
    <property type="protein sequence ID" value="MBM9505931.1"/>
    <property type="molecule type" value="Genomic_DNA"/>
</dbReference>
<evidence type="ECO:0000313" key="2">
    <source>
        <dbReference type="EMBL" id="MBM9505931.1"/>
    </source>
</evidence>
<dbReference type="Pfam" id="PF19493">
    <property type="entry name" value="Trypco1"/>
    <property type="match status" value="1"/>
</dbReference>
<sequence>MSEPVAFTLADGTEVIVAPTARSGSGVVGLGTHLERAQRTLRESLTPITSAASEVIAQFRALPHHPEEIEVSFGVVLDASLGGVIANAKAGAHLDITLRWRSAPPESP</sequence>
<proteinExistence type="predicted"/>
<evidence type="ECO:0000259" key="1">
    <source>
        <dbReference type="Pfam" id="PF19493"/>
    </source>
</evidence>
<accession>A0ABS2TTV1</accession>
<organism evidence="2 3">
    <name type="scientific">Actinacidiphila acididurans</name>
    <dbReference type="NCBI Taxonomy" id="2784346"/>
    <lineage>
        <taxon>Bacteria</taxon>
        <taxon>Bacillati</taxon>
        <taxon>Actinomycetota</taxon>
        <taxon>Actinomycetes</taxon>
        <taxon>Kitasatosporales</taxon>
        <taxon>Streptomycetaceae</taxon>
        <taxon>Actinacidiphila</taxon>
    </lineage>
</organism>